<name>A0AA88H9K1_ARTSF</name>
<dbReference type="AlphaFoldDB" id="A0AA88H9K1"/>
<evidence type="ECO:0000313" key="1">
    <source>
        <dbReference type="EMBL" id="KAK2703029.1"/>
    </source>
</evidence>
<comment type="caution">
    <text evidence="1">The sequence shown here is derived from an EMBL/GenBank/DDBJ whole genome shotgun (WGS) entry which is preliminary data.</text>
</comment>
<sequence>MQSGDMNTIKQVQEAELDAAKRQKDLSKLEELALRLGRVQIAVDAFVEAGLHADADRLRNEYSLPSPSNNAKDIQSDYLTSFPRSFNLNIISSPSSSSAIDKLVENNDWSSALALALSMNSDVLPDLLHRWLSSLGDVKSLSLNEILPLMSRYGAYLPTESVELLLAAGKELCGQPWSLDYKIWAEIRDCFWNAAELWGLSDNIRPIVERYFWATHLMAVKCASATQTKSESLAAKSLIGLLRYADLIPADWLFLEAGKYAQRQEWLTAAFILYNAGLDLCDVIEEGTASDGIDPVEWEEWAELGVPIDQLRLEELKCEESKIEKARDWVLSISLDPRAAKDVSIGAYDGLSEFLGGRMASGCVLTGCTAKPPIVKFECQLAASRSDFDLLRSGDNWPDLENFLQKWLGRPVE</sequence>
<protein>
    <submittedName>
        <fullName evidence="1">Uncharacterized protein</fullName>
    </submittedName>
</protein>
<dbReference type="EMBL" id="JAVRJZ010000124">
    <property type="protein sequence ID" value="KAK2703029.1"/>
    <property type="molecule type" value="Genomic_DNA"/>
</dbReference>
<accession>A0AA88H9K1</accession>
<evidence type="ECO:0000313" key="2">
    <source>
        <dbReference type="Proteomes" id="UP001187531"/>
    </source>
</evidence>
<reference evidence="1" key="1">
    <citation type="submission" date="2023-07" db="EMBL/GenBank/DDBJ databases">
        <title>Chromosome-level genome assembly of Artemia franciscana.</title>
        <authorList>
            <person name="Jo E."/>
        </authorList>
    </citation>
    <scope>NUCLEOTIDE SEQUENCE</scope>
    <source>
        <tissue evidence="1">Whole body</tissue>
    </source>
</reference>
<organism evidence="1 2">
    <name type="scientific">Artemia franciscana</name>
    <name type="common">Brine shrimp</name>
    <name type="synonym">Artemia sanfranciscana</name>
    <dbReference type="NCBI Taxonomy" id="6661"/>
    <lineage>
        <taxon>Eukaryota</taxon>
        <taxon>Metazoa</taxon>
        <taxon>Ecdysozoa</taxon>
        <taxon>Arthropoda</taxon>
        <taxon>Crustacea</taxon>
        <taxon>Branchiopoda</taxon>
        <taxon>Anostraca</taxon>
        <taxon>Artemiidae</taxon>
        <taxon>Artemia</taxon>
    </lineage>
</organism>
<keyword evidence="2" id="KW-1185">Reference proteome</keyword>
<proteinExistence type="predicted"/>
<gene>
    <name evidence="1" type="ORF">QYM36_018426</name>
</gene>
<dbReference type="Proteomes" id="UP001187531">
    <property type="component" value="Unassembled WGS sequence"/>
</dbReference>